<protein>
    <recommendedName>
        <fullName evidence="5">Transmembrane protein</fullName>
    </recommendedName>
</protein>
<sequence length="392" mass="43773">MGKNWMDPAVITESSKVFAAFSLVLTGVACWDVLSTLWFEWQIITGKRKWRWPMAIYIVARISMILHIFAITINRNALHEVPCTELTFMSKFCDALGTVASSLILVLRTRAVWHRDLKVTILLGVLLLGQIAAWSQTFRFSKAAWNPKRNLCDVLSTAPRGLMVSVWGYSKLNHYYVDVSTKCIPEAMAFDLVILLFCTYRLASHRSSTLGHLLLRDGIVYFCVAFAANLVQTIMAGIHMNPVMNIITLPFALVVSVIAATTVFRNVFTAYDNFTGDSNNPSGASGPNRSEGPTLRTGARILFNHNASHQQMSTNEIPLGDYKSTHDMDIAVHKVVDVEVDGVPNQTVCLRPLAPENALKAYNRSLTQKSVDRNSDYRDSESDFTVEKGRAF</sequence>
<reference evidence="3 4" key="1">
    <citation type="submission" date="2014-04" db="EMBL/GenBank/DDBJ databases">
        <authorList>
            <consortium name="DOE Joint Genome Institute"/>
            <person name="Kuo A."/>
            <person name="Gay G."/>
            <person name="Dore J."/>
            <person name="Kohler A."/>
            <person name="Nagy L.G."/>
            <person name="Floudas D."/>
            <person name="Copeland A."/>
            <person name="Barry K.W."/>
            <person name="Cichocki N."/>
            <person name="Veneault-Fourrey C."/>
            <person name="LaButti K."/>
            <person name="Lindquist E.A."/>
            <person name="Lipzen A."/>
            <person name="Lundell T."/>
            <person name="Morin E."/>
            <person name="Murat C."/>
            <person name="Sun H."/>
            <person name="Tunlid A."/>
            <person name="Henrissat B."/>
            <person name="Grigoriev I.V."/>
            <person name="Hibbett D.S."/>
            <person name="Martin F."/>
            <person name="Nordberg H.P."/>
            <person name="Cantor M.N."/>
            <person name="Hua S.X."/>
        </authorList>
    </citation>
    <scope>NUCLEOTIDE SEQUENCE [LARGE SCALE GENOMIC DNA]</scope>
    <source>
        <strain evidence="4">h7</strain>
    </source>
</reference>
<feature type="transmembrane region" description="Helical" evidence="2">
    <location>
        <begin position="52"/>
        <end position="73"/>
    </location>
</feature>
<evidence type="ECO:0000256" key="1">
    <source>
        <dbReference type="SAM" id="MobiDB-lite"/>
    </source>
</evidence>
<evidence type="ECO:0000313" key="3">
    <source>
        <dbReference type="EMBL" id="KIM36631.1"/>
    </source>
</evidence>
<accession>A0A0C3BYX8</accession>
<dbReference type="Proteomes" id="UP000053424">
    <property type="component" value="Unassembled WGS sequence"/>
</dbReference>
<dbReference type="HOGENOM" id="CLU_059054_0_0_1"/>
<feature type="transmembrane region" description="Helical" evidence="2">
    <location>
        <begin position="219"/>
        <end position="240"/>
    </location>
</feature>
<feature type="transmembrane region" description="Helical" evidence="2">
    <location>
        <begin position="246"/>
        <end position="264"/>
    </location>
</feature>
<keyword evidence="2" id="KW-1133">Transmembrane helix</keyword>
<dbReference type="EMBL" id="KN831803">
    <property type="protein sequence ID" value="KIM36631.1"/>
    <property type="molecule type" value="Genomic_DNA"/>
</dbReference>
<feature type="transmembrane region" description="Helical" evidence="2">
    <location>
        <begin position="88"/>
        <end position="107"/>
    </location>
</feature>
<feature type="transmembrane region" description="Helical" evidence="2">
    <location>
        <begin position="119"/>
        <end position="138"/>
    </location>
</feature>
<keyword evidence="2" id="KW-0472">Membrane</keyword>
<evidence type="ECO:0000313" key="4">
    <source>
        <dbReference type="Proteomes" id="UP000053424"/>
    </source>
</evidence>
<organism evidence="3 4">
    <name type="scientific">Hebeloma cylindrosporum</name>
    <dbReference type="NCBI Taxonomy" id="76867"/>
    <lineage>
        <taxon>Eukaryota</taxon>
        <taxon>Fungi</taxon>
        <taxon>Dikarya</taxon>
        <taxon>Basidiomycota</taxon>
        <taxon>Agaricomycotina</taxon>
        <taxon>Agaricomycetes</taxon>
        <taxon>Agaricomycetidae</taxon>
        <taxon>Agaricales</taxon>
        <taxon>Agaricineae</taxon>
        <taxon>Hymenogastraceae</taxon>
        <taxon>Hebeloma</taxon>
    </lineage>
</organism>
<reference evidence="4" key="2">
    <citation type="submission" date="2015-01" db="EMBL/GenBank/DDBJ databases">
        <title>Evolutionary Origins and Diversification of the Mycorrhizal Mutualists.</title>
        <authorList>
            <consortium name="DOE Joint Genome Institute"/>
            <consortium name="Mycorrhizal Genomics Consortium"/>
            <person name="Kohler A."/>
            <person name="Kuo A."/>
            <person name="Nagy L.G."/>
            <person name="Floudas D."/>
            <person name="Copeland A."/>
            <person name="Barry K.W."/>
            <person name="Cichocki N."/>
            <person name="Veneault-Fourrey C."/>
            <person name="LaButti K."/>
            <person name="Lindquist E.A."/>
            <person name="Lipzen A."/>
            <person name="Lundell T."/>
            <person name="Morin E."/>
            <person name="Murat C."/>
            <person name="Riley R."/>
            <person name="Ohm R."/>
            <person name="Sun H."/>
            <person name="Tunlid A."/>
            <person name="Henrissat B."/>
            <person name="Grigoriev I.V."/>
            <person name="Hibbett D.S."/>
            <person name="Martin F."/>
        </authorList>
    </citation>
    <scope>NUCLEOTIDE SEQUENCE [LARGE SCALE GENOMIC DNA]</scope>
    <source>
        <strain evidence="4">h7</strain>
    </source>
</reference>
<feature type="transmembrane region" description="Helical" evidence="2">
    <location>
        <begin position="20"/>
        <end position="40"/>
    </location>
</feature>
<dbReference type="PROSITE" id="PS51257">
    <property type="entry name" value="PROKAR_LIPOPROTEIN"/>
    <property type="match status" value="1"/>
</dbReference>
<feature type="transmembrane region" description="Helical" evidence="2">
    <location>
        <begin position="179"/>
        <end position="198"/>
    </location>
</feature>
<evidence type="ECO:0000256" key="2">
    <source>
        <dbReference type="SAM" id="Phobius"/>
    </source>
</evidence>
<gene>
    <name evidence="3" type="ORF">M413DRAFT_31479</name>
</gene>
<evidence type="ECO:0008006" key="5">
    <source>
        <dbReference type="Google" id="ProtNLM"/>
    </source>
</evidence>
<dbReference type="OrthoDB" id="3197626at2759"/>
<proteinExistence type="predicted"/>
<feature type="region of interest" description="Disordered" evidence="1">
    <location>
        <begin position="369"/>
        <end position="392"/>
    </location>
</feature>
<feature type="compositionally biased region" description="Basic and acidic residues" evidence="1">
    <location>
        <begin position="370"/>
        <end position="392"/>
    </location>
</feature>
<keyword evidence="2" id="KW-0812">Transmembrane</keyword>
<name>A0A0C3BYX8_HEBCY</name>
<dbReference type="AlphaFoldDB" id="A0A0C3BYX8"/>
<keyword evidence="4" id="KW-1185">Reference proteome</keyword>